<proteinExistence type="predicted"/>
<dbReference type="InterPro" id="IPR050505">
    <property type="entry name" value="WDR55/POC1"/>
</dbReference>
<accession>A0A9Q5HVW5</accession>
<dbReference type="SUPFAM" id="SSF50978">
    <property type="entry name" value="WD40 repeat-like"/>
    <property type="match status" value="1"/>
</dbReference>
<organism evidence="4 5">
    <name type="scientific">Sanghuangporus baumii</name>
    <name type="common">Phellinus baumii</name>
    <dbReference type="NCBI Taxonomy" id="108892"/>
    <lineage>
        <taxon>Eukaryota</taxon>
        <taxon>Fungi</taxon>
        <taxon>Dikarya</taxon>
        <taxon>Basidiomycota</taxon>
        <taxon>Agaricomycotina</taxon>
        <taxon>Agaricomycetes</taxon>
        <taxon>Hymenochaetales</taxon>
        <taxon>Hymenochaetaceae</taxon>
        <taxon>Sanghuangporus</taxon>
    </lineage>
</organism>
<gene>
    <name evidence="4" type="ORF">A7U60_g5950</name>
</gene>
<dbReference type="InterPro" id="IPR019775">
    <property type="entry name" value="WD40_repeat_CS"/>
</dbReference>
<dbReference type="PROSITE" id="PS00678">
    <property type="entry name" value="WD_REPEATS_1"/>
    <property type="match status" value="1"/>
</dbReference>
<evidence type="ECO:0000256" key="1">
    <source>
        <dbReference type="ARBA" id="ARBA00022574"/>
    </source>
</evidence>
<dbReference type="PROSITE" id="PS50082">
    <property type="entry name" value="WD_REPEATS_2"/>
    <property type="match status" value="1"/>
</dbReference>
<dbReference type="Pfam" id="PF00400">
    <property type="entry name" value="WD40"/>
    <property type="match status" value="2"/>
</dbReference>
<keyword evidence="1 3" id="KW-0853">WD repeat</keyword>
<evidence type="ECO:0000256" key="2">
    <source>
        <dbReference type="ARBA" id="ARBA00022737"/>
    </source>
</evidence>
<dbReference type="InterPro" id="IPR015943">
    <property type="entry name" value="WD40/YVTN_repeat-like_dom_sf"/>
</dbReference>
<evidence type="ECO:0000256" key="3">
    <source>
        <dbReference type="PROSITE-ProRule" id="PRU00221"/>
    </source>
</evidence>
<keyword evidence="2" id="KW-0677">Repeat</keyword>
<comment type="caution">
    <text evidence="4">The sequence shown here is derived from an EMBL/GenBank/DDBJ whole genome shotgun (WGS) entry which is preliminary data.</text>
</comment>
<dbReference type="InterPro" id="IPR001680">
    <property type="entry name" value="WD40_rpt"/>
</dbReference>
<evidence type="ECO:0000313" key="5">
    <source>
        <dbReference type="Proteomes" id="UP000757232"/>
    </source>
</evidence>
<name>A0A9Q5HVW5_SANBA</name>
<feature type="repeat" description="WD" evidence="3">
    <location>
        <begin position="218"/>
        <end position="259"/>
    </location>
</feature>
<dbReference type="InterPro" id="IPR036322">
    <property type="entry name" value="WD40_repeat_dom_sf"/>
</dbReference>
<dbReference type="EMBL" id="LNZH02000197">
    <property type="protein sequence ID" value="OCB86978.1"/>
    <property type="molecule type" value="Genomic_DNA"/>
</dbReference>
<protein>
    <submittedName>
        <fullName evidence="4">WD40 repeat-like protein</fullName>
    </submittedName>
</protein>
<dbReference type="PROSITE" id="PS50294">
    <property type="entry name" value="WD_REPEATS_REGION"/>
    <property type="match status" value="1"/>
</dbReference>
<dbReference type="SMART" id="SM00320">
    <property type="entry name" value="WD40"/>
    <property type="match status" value="3"/>
</dbReference>
<dbReference type="OrthoDB" id="10257301at2759"/>
<sequence>MATDSSNIIILPIANVQHDFQNVISDVRDGTVVAEDIWLSCYKTGSQSVHGKVRVGLGERQGEQSGTRTVELVSRDGVHLERGDRGNYIASCETLSIPPTTIRVPRYVVRDSEDKLKDEQSKQINTITVAPDLSQIALGYENGSIRRLPLPFAQGSGEPDGRQAVPLTYTPHLSGTAVEALSYFPSSRVLLSAGADFMLHVLDADPSLSSPPKPVRSFKGHIRPITSVAIIERGRNVLSAARDGTLRLWDVSGGKQIKVMGSQKYSAINALSLGQSMYTSSSPSPNSASNPELDPREVGTADKHVFLALQNGDFECIDLGTKDSVFHSSSIQNYERHGPLTSIAFDSSSSLVATGSSSGVVTAFDTRQLSAPLCAFQRNSASIEGLGFVGTRNVGSAEEHLGDPDLAIATSDGLPFVASIRPHGPEVRAELACGGDCEPTRTLTVDSRGAIWLAGDEGVARMY</sequence>
<reference evidence="4" key="1">
    <citation type="submission" date="2016-06" db="EMBL/GenBank/DDBJ databases">
        <title>Draft Genome sequence of the fungus Inonotus baumii.</title>
        <authorList>
            <person name="Zhu H."/>
            <person name="Lin W."/>
        </authorList>
    </citation>
    <scope>NUCLEOTIDE SEQUENCE</scope>
    <source>
        <strain evidence="4">821</strain>
    </source>
</reference>
<dbReference type="PANTHER" id="PTHR44019">
    <property type="entry name" value="WD REPEAT-CONTAINING PROTEIN 55"/>
    <property type="match status" value="1"/>
</dbReference>
<dbReference type="PANTHER" id="PTHR44019:SF8">
    <property type="entry name" value="POC1 CENTRIOLAR PROTEIN HOMOLOG"/>
    <property type="match status" value="1"/>
</dbReference>
<evidence type="ECO:0000313" key="4">
    <source>
        <dbReference type="EMBL" id="OCB86978.1"/>
    </source>
</evidence>
<dbReference type="Proteomes" id="UP000757232">
    <property type="component" value="Unassembled WGS sequence"/>
</dbReference>
<dbReference type="AlphaFoldDB" id="A0A9Q5HVW5"/>
<dbReference type="Gene3D" id="2.130.10.10">
    <property type="entry name" value="YVTN repeat-like/Quinoprotein amine dehydrogenase"/>
    <property type="match status" value="2"/>
</dbReference>
<keyword evidence="5" id="KW-1185">Reference proteome</keyword>